<dbReference type="PROSITE" id="PS00606">
    <property type="entry name" value="KS3_1"/>
    <property type="match status" value="1"/>
</dbReference>
<keyword evidence="9" id="KW-1185">Reference proteome</keyword>
<comment type="function">
    <text evidence="4">Involved in production of the polyketide antibiotic thailandamide.</text>
</comment>
<dbReference type="Gene3D" id="3.40.366.10">
    <property type="entry name" value="Malonyl-Coenzyme A Acyl Carrier Protein, domain 2"/>
    <property type="match status" value="1"/>
</dbReference>
<dbReference type="GO" id="GO:0004315">
    <property type="term" value="F:3-oxoacyl-[acyl-carrier-protein] synthase activity"/>
    <property type="evidence" value="ECO:0007669"/>
    <property type="project" value="InterPro"/>
</dbReference>
<evidence type="ECO:0000256" key="5">
    <source>
        <dbReference type="SAM" id="MobiDB-lite"/>
    </source>
</evidence>
<feature type="domain" description="Ketosynthase family 3 (KS3)" evidence="7">
    <location>
        <begin position="31"/>
        <end position="455"/>
    </location>
</feature>
<dbReference type="PROSITE" id="PS50075">
    <property type="entry name" value="CARRIER"/>
    <property type="match status" value="1"/>
</dbReference>
<dbReference type="PROSITE" id="PS52004">
    <property type="entry name" value="KS3_2"/>
    <property type="match status" value="1"/>
</dbReference>
<dbReference type="InterPro" id="IPR018201">
    <property type="entry name" value="Ketoacyl_synth_AS"/>
</dbReference>
<dbReference type="SMART" id="SM01294">
    <property type="entry name" value="PKS_PP_betabranch"/>
    <property type="match status" value="1"/>
</dbReference>
<protein>
    <submittedName>
        <fullName evidence="8">Malonyl CoA-acyl carrier protein transacylase</fullName>
    </submittedName>
</protein>
<dbReference type="InterPro" id="IPR009081">
    <property type="entry name" value="PP-bd_ACP"/>
</dbReference>
<dbReference type="InterPro" id="IPR020806">
    <property type="entry name" value="PKS_PP-bd"/>
</dbReference>
<dbReference type="Gene3D" id="1.10.1200.10">
    <property type="entry name" value="ACP-like"/>
    <property type="match status" value="1"/>
</dbReference>
<organism evidence="8 9">
    <name type="scientific">Hyalangium minutum</name>
    <dbReference type="NCBI Taxonomy" id="394096"/>
    <lineage>
        <taxon>Bacteria</taxon>
        <taxon>Pseudomonadati</taxon>
        <taxon>Myxococcota</taxon>
        <taxon>Myxococcia</taxon>
        <taxon>Myxococcales</taxon>
        <taxon>Cystobacterineae</taxon>
        <taxon>Archangiaceae</taxon>
        <taxon>Hyalangium</taxon>
    </lineage>
</organism>
<dbReference type="InterPro" id="IPR020841">
    <property type="entry name" value="PKS_Beta-ketoAc_synthase_dom"/>
</dbReference>
<dbReference type="Pfam" id="PF08659">
    <property type="entry name" value="KR"/>
    <property type="match status" value="1"/>
</dbReference>
<keyword evidence="1" id="KW-0596">Phosphopantetheine</keyword>
<dbReference type="Pfam" id="PF22621">
    <property type="entry name" value="CurL-like_PKS_C"/>
    <property type="match status" value="1"/>
</dbReference>
<dbReference type="SUPFAM" id="SSF55048">
    <property type="entry name" value="Probable ACP-binding domain of malonyl-CoA ACP transacylase"/>
    <property type="match status" value="1"/>
</dbReference>
<dbReference type="InterPro" id="IPR036736">
    <property type="entry name" value="ACP-like_sf"/>
</dbReference>
<dbReference type="Pfam" id="PF00698">
    <property type="entry name" value="Acyl_transf_1"/>
    <property type="match status" value="1"/>
</dbReference>
<keyword evidence="3" id="KW-0808">Transferase</keyword>
<dbReference type="GO" id="GO:0004312">
    <property type="term" value="F:fatty acid synthase activity"/>
    <property type="evidence" value="ECO:0007669"/>
    <property type="project" value="TreeGrafter"/>
</dbReference>
<evidence type="ECO:0000256" key="3">
    <source>
        <dbReference type="ARBA" id="ARBA00022679"/>
    </source>
</evidence>
<dbReference type="GO" id="GO:0006633">
    <property type="term" value="P:fatty acid biosynthetic process"/>
    <property type="evidence" value="ECO:0007669"/>
    <property type="project" value="InterPro"/>
</dbReference>
<keyword evidence="2" id="KW-0597">Phosphoprotein</keyword>
<name>A0A085VTV4_9BACT</name>
<dbReference type="SMART" id="SM00822">
    <property type="entry name" value="PKS_KR"/>
    <property type="match status" value="1"/>
</dbReference>
<dbReference type="SMART" id="SM00825">
    <property type="entry name" value="PKS_KS"/>
    <property type="match status" value="1"/>
</dbReference>
<dbReference type="Gene3D" id="3.30.70.3290">
    <property type="match status" value="1"/>
</dbReference>
<dbReference type="RefSeq" id="WP_044199773.1">
    <property type="nucleotide sequence ID" value="NZ_JMCB01000034.1"/>
</dbReference>
<dbReference type="FunFam" id="3.40.366.10:FF:000002">
    <property type="entry name" value="Probable polyketide synthase 2"/>
    <property type="match status" value="1"/>
</dbReference>
<gene>
    <name evidence="8" type="ORF">DB31_6164</name>
</gene>
<dbReference type="CDD" id="cd00833">
    <property type="entry name" value="PKS"/>
    <property type="match status" value="1"/>
</dbReference>
<dbReference type="InterPro" id="IPR057326">
    <property type="entry name" value="KR_dom"/>
</dbReference>
<dbReference type="InterPro" id="IPR013968">
    <property type="entry name" value="PKS_KR"/>
</dbReference>
<accession>A0A085VTV4</accession>
<reference evidence="8 9" key="1">
    <citation type="submission" date="2014-04" db="EMBL/GenBank/DDBJ databases">
        <title>Genome assembly of Hyalangium minutum DSM 14724.</title>
        <authorList>
            <person name="Sharma G."/>
            <person name="Subramanian S."/>
        </authorList>
    </citation>
    <scope>NUCLEOTIDE SEQUENCE [LARGE SCALE GENOMIC DNA]</scope>
    <source>
        <strain evidence="8 9">DSM 14724</strain>
    </source>
</reference>
<comment type="caution">
    <text evidence="8">The sequence shown here is derived from an EMBL/GenBank/DDBJ whole genome shotgun (WGS) entry which is preliminary data.</text>
</comment>
<dbReference type="STRING" id="394096.DB31_6164"/>
<dbReference type="InterPro" id="IPR016035">
    <property type="entry name" value="Acyl_Trfase/lysoPLipase"/>
</dbReference>
<sequence>MAPPLPREGLTPLQQALLALKEMQRRLDAQHEPIAIVGIGCRFPGGVSGPEAYWKLLCDGVDATGEAPSGRWDADRLFDPDPTTPGKLHVRRGAFLNDIESFDPSFFGISPREAARMDPQQRLLLEGVWEALEDAGQPTEQLIDSDTGVFISGAPSQYLQRFSDNLTEFDAYALTGNIPCTLSGRVSYVLGLRGPNLYIDTGCSASLVAIHLACQSLRSRECQLALAGGVNVIMSADMMVGLCKTGALAPDGRCKTFDASANGFARGEGCGVVVLKRLSDAVANGDRIIALVRGSAVNHDGRSSGLTVPSGPAQQQLIRRALESAQVSPADVSYVESHGTGTELGDPIEVGALAAVYGRLSGRPSPCVLGAVKSNLGHLEAAAGIAGFIKAALSVNRGEIPPNIHFSQPNPKLPVEDEPFEFPTRLTPWPAAEQRFAAVSSFGLGGTNVHIILEQPPAASEQTPRSAEERPVHVLALSAKSEEALVEQARRFSAYLAAHPELSAADVCHSANRGRTRFAHRLSLTGASAEELRRELDAFAASSPGRGLVRGVVDDSRRPKIAFLFTGQGSQYVGMGRELYATQPVFREAIDRCASLLEGKLSAPLTSLLFNEESPADQTGNAQPALFAVEYALSELWRSWGIVPDAVVGHSVGEIVAACVAGVLTLEDGLTLIAERARLMQSLPSGGAMMALRATPERVQAALVPYAQTVSIAAINGPDRVVISGERAAVSAIAATLASEGIEAKELRVSHAFHSPLMEPVLEPFQQAIQALTFSPARIPWLTNLTGKAQERVDSAYWVRQIREPVRFGDAMATLAEMGCELFVELGPHPTLLGLAAECLPEERFTGCPSLRRGQADTRIITGSVARLHVAGAAIDWRGFDAPYSRKLVPLPTYPFQRQRHWVEFTPARSVASAPAPAAEADQEAWYHALEWREAPVPASPPAFSEKGHWIVFADRGGVAKALTRQLAERGESYRLVRPLGAEGTGVDEVCVDPQVSEELEALLTRERQEAGRPLRGIVHLWSLDAPSTPELTDETLAHAQQLSCGSTLHLIQALARSGTEEGCRLWLVTREAMEAGGRASLSVAQAPLWGLAGVIAAEHPDLWGGAIDLEQAPEDILAARLLAELSSRDGEDRIAWREGRRLAARLVRTTPAPKQVLTIRPDATYLVTGGLGALGLATARWLVERGARHVALAGRSRNEQATGPIQELERSGATVRVYQADISEQTQVKALLASIAQEGPALRGILHAAGVVEDGLLLNQRWDRFASVLAPKVRGTWNLHAAAPALDFFISFSSVSSLLGAPGQGNYAAGNAFLDALAHHRRAQGAPALSIHWGPWEVGMMARLDERLRKRAAGRGWGVLSVAQGLQALDRVIGDGRAELAVLPMDWTSLGEAGGRVPPLVRELVQSGGSGSAAPKPDPVRILREALQAAPPAERPQMVELQVGREVRSVLGLDSGEGGGHLDPRHRFSELGMDSLMAVELKNRLQRELGVRLSPTTIFNYPSVAALTAHLLELLASSDLFPQATRPPSTAPQAAPTEALPEAPVPDDLSDEALIALIARKYESRS</sequence>
<dbReference type="SMART" id="SM00827">
    <property type="entry name" value="PKS_AT"/>
    <property type="match status" value="1"/>
</dbReference>
<dbReference type="InterPro" id="IPR014031">
    <property type="entry name" value="Ketoacyl_synth_C"/>
</dbReference>
<dbReference type="EMBL" id="JMCB01000034">
    <property type="protein sequence ID" value="KFE58867.1"/>
    <property type="molecule type" value="Genomic_DNA"/>
</dbReference>
<dbReference type="InterPro" id="IPR050091">
    <property type="entry name" value="PKS_NRPS_Biosynth_Enz"/>
</dbReference>
<dbReference type="SUPFAM" id="SSF53901">
    <property type="entry name" value="Thiolase-like"/>
    <property type="match status" value="1"/>
</dbReference>
<dbReference type="Gene3D" id="3.40.47.10">
    <property type="match status" value="1"/>
</dbReference>
<dbReference type="InterPro" id="IPR016039">
    <property type="entry name" value="Thiolase-like"/>
</dbReference>
<dbReference type="CDD" id="cd08955">
    <property type="entry name" value="KR_2_FAS_SDR_x"/>
    <property type="match status" value="1"/>
</dbReference>
<dbReference type="Gene3D" id="3.40.50.720">
    <property type="entry name" value="NAD(P)-binding Rossmann-like Domain"/>
    <property type="match status" value="1"/>
</dbReference>
<feature type="domain" description="Carrier" evidence="6">
    <location>
        <begin position="1438"/>
        <end position="1516"/>
    </location>
</feature>
<evidence type="ECO:0000259" key="7">
    <source>
        <dbReference type="PROSITE" id="PS52004"/>
    </source>
</evidence>
<dbReference type="InterPro" id="IPR036291">
    <property type="entry name" value="NAD(P)-bd_dom_sf"/>
</dbReference>
<dbReference type="SUPFAM" id="SSF51735">
    <property type="entry name" value="NAD(P)-binding Rossmann-fold domains"/>
    <property type="match status" value="2"/>
</dbReference>
<dbReference type="GO" id="GO:0031177">
    <property type="term" value="F:phosphopantetheine binding"/>
    <property type="evidence" value="ECO:0007669"/>
    <property type="project" value="InterPro"/>
</dbReference>
<dbReference type="PATRIC" id="fig|394096.3.peg.8881"/>
<dbReference type="SUPFAM" id="SSF52151">
    <property type="entry name" value="FabD/lysophospholipase-like"/>
    <property type="match status" value="1"/>
</dbReference>
<feature type="region of interest" description="Disordered" evidence="5">
    <location>
        <begin position="1524"/>
        <end position="1547"/>
    </location>
</feature>
<dbReference type="InterPro" id="IPR014030">
    <property type="entry name" value="Ketoacyl_synth_N"/>
</dbReference>
<dbReference type="InterPro" id="IPR014043">
    <property type="entry name" value="Acyl_transferase_dom"/>
</dbReference>
<evidence type="ECO:0000256" key="2">
    <source>
        <dbReference type="ARBA" id="ARBA00022553"/>
    </source>
</evidence>
<dbReference type="Pfam" id="PF02801">
    <property type="entry name" value="Ketoacyl-synt_C"/>
    <property type="match status" value="1"/>
</dbReference>
<evidence type="ECO:0000313" key="9">
    <source>
        <dbReference type="Proteomes" id="UP000028725"/>
    </source>
</evidence>
<dbReference type="Pfam" id="PF00109">
    <property type="entry name" value="ketoacyl-synt"/>
    <property type="match status" value="1"/>
</dbReference>
<dbReference type="Pfam" id="PF00550">
    <property type="entry name" value="PP-binding"/>
    <property type="match status" value="1"/>
</dbReference>
<evidence type="ECO:0000256" key="4">
    <source>
        <dbReference type="ARBA" id="ARBA00054155"/>
    </source>
</evidence>
<evidence type="ECO:0000259" key="6">
    <source>
        <dbReference type="PROSITE" id="PS50075"/>
    </source>
</evidence>
<dbReference type="SUPFAM" id="SSF47336">
    <property type="entry name" value="ACP-like"/>
    <property type="match status" value="1"/>
</dbReference>
<dbReference type="InterPro" id="IPR016036">
    <property type="entry name" value="Malonyl_transacylase_ACP-bd"/>
</dbReference>
<dbReference type="PANTHER" id="PTHR43775:SF37">
    <property type="entry name" value="SI:DKEY-61P9.11"/>
    <property type="match status" value="1"/>
</dbReference>
<dbReference type="OrthoDB" id="7617297at2"/>
<dbReference type="SMART" id="SM00823">
    <property type="entry name" value="PKS_PP"/>
    <property type="match status" value="1"/>
</dbReference>
<dbReference type="FunFam" id="3.40.47.10:FF:000019">
    <property type="entry name" value="Polyketide synthase type I"/>
    <property type="match status" value="1"/>
</dbReference>
<dbReference type="InterPro" id="IPR001227">
    <property type="entry name" value="Ac_transferase_dom_sf"/>
</dbReference>
<evidence type="ECO:0000313" key="8">
    <source>
        <dbReference type="EMBL" id="KFE58867.1"/>
    </source>
</evidence>
<proteinExistence type="predicted"/>
<dbReference type="Proteomes" id="UP000028725">
    <property type="component" value="Unassembled WGS sequence"/>
</dbReference>
<dbReference type="PANTHER" id="PTHR43775">
    <property type="entry name" value="FATTY ACID SYNTHASE"/>
    <property type="match status" value="1"/>
</dbReference>
<evidence type="ECO:0000256" key="1">
    <source>
        <dbReference type="ARBA" id="ARBA00022450"/>
    </source>
</evidence>